<gene>
    <name evidence="3" type="ORF">HK414_22800</name>
</gene>
<feature type="domain" description="Big-1" evidence="2">
    <location>
        <begin position="4"/>
        <end position="95"/>
    </location>
</feature>
<name>A0ABX6P792_9BURK</name>
<reference evidence="3 4" key="2">
    <citation type="submission" date="2020-05" db="EMBL/GenBank/DDBJ databases">
        <authorList>
            <person name="Khan S.A."/>
            <person name="Jeon C.O."/>
            <person name="Chun B.H."/>
        </authorList>
    </citation>
    <scope>NUCLEOTIDE SEQUENCE [LARGE SCALE GENOMIC DNA]</scope>
    <source>
        <strain evidence="3 4">H242</strain>
    </source>
</reference>
<sequence>MVEVIGSQISLTPVPATPAPGASVRVEIRVTDSNGAAVPNAEVDLSGTLGLTGSVTTDASGNAVATLRAAPARTGNYTVVAEALGVETVRTVQVVGATDNGIPDATGTISSSQLSIVPNTIAPNVSGSTTNRAVLRAKFLDSQNRAIQNVRVRFEILGAAPGRRREDQHRGCHRLHRRQRRSHRRLHRRHAFEPDRRRAHPRLLRPDRRVHRRRQVHQSEEETLTVAGQPLSVTPGDNNTLIRPDNALTYIKRFDVAVADAAGNAVADAVISASVDIVRYRKGEFAGPTISCLNEDTNRNGSLDRGEDINGTGDIEPRKADIILSFVNTNKTGANGRMVIRSSTRRTSPPAAVRRQGHDQRRRLGRQLHQALRHGLHRRRRRERVVPERSVRQRPDCTSPN</sequence>
<accession>A0ABX6P792</accession>
<evidence type="ECO:0000256" key="1">
    <source>
        <dbReference type="SAM" id="MobiDB-lite"/>
    </source>
</evidence>
<dbReference type="Pfam" id="PF13620">
    <property type="entry name" value="CarboxypepD_reg"/>
    <property type="match status" value="1"/>
</dbReference>
<feature type="compositionally biased region" description="Basic and acidic residues" evidence="1">
    <location>
        <begin position="384"/>
        <end position="395"/>
    </location>
</feature>
<dbReference type="SUPFAM" id="SSF49464">
    <property type="entry name" value="Carboxypeptidase regulatory domain-like"/>
    <property type="match status" value="1"/>
</dbReference>
<dbReference type="SMART" id="SM00634">
    <property type="entry name" value="BID_1"/>
    <property type="match status" value="1"/>
</dbReference>
<dbReference type="Proteomes" id="UP000500826">
    <property type="component" value="Chromosome"/>
</dbReference>
<keyword evidence="4" id="KW-1185">Reference proteome</keyword>
<dbReference type="Gene3D" id="2.60.40.10">
    <property type="entry name" value="Immunoglobulins"/>
    <property type="match status" value="1"/>
</dbReference>
<evidence type="ECO:0000259" key="2">
    <source>
        <dbReference type="PROSITE" id="PS51127"/>
    </source>
</evidence>
<evidence type="ECO:0000313" key="4">
    <source>
        <dbReference type="Proteomes" id="UP000500826"/>
    </source>
</evidence>
<dbReference type="PROSITE" id="PS51127">
    <property type="entry name" value="BIG1"/>
    <property type="match status" value="1"/>
</dbReference>
<dbReference type="EMBL" id="CP053418">
    <property type="protein sequence ID" value="QJW85223.1"/>
    <property type="molecule type" value="Genomic_DNA"/>
</dbReference>
<feature type="compositionally biased region" description="Basic residues" evidence="1">
    <location>
        <begin position="171"/>
        <end position="190"/>
    </location>
</feature>
<dbReference type="InterPro" id="IPR003344">
    <property type="entry name" value="Big_1_dom"/>
</dbReference>
<dbReference type="InterPro" id="IPR008969">
    <property type="entry name" value="CarboxyPept-like_regulatory"/>
</dbReference>
<proteinExistence type="predicted"/>
<reference evidence="3 4" key="1">
    <citation type="submission" date="2020-05" db="EMBL/GenBank/DDBJ databases">
        <title>Ramlibacter rhizophilus sp. nov., isolated from rhizosphere soil of national flower Mugunghwa from South Korea.</title>
        <authorList>
            <person name="Zheng-Fei Y."/>
            <person name="Huan T."/>
        </authorList>
    </citation>
    <scope>NUCLEOTIDE SEQUENCE [LARGE SCALE GENOMIC DNA]</scope>
    <source>
        <strain evidence="3 4">H242</strain>
    </source>
</reference>
<protein>
    <submittedName>
        <fullName evidence="3">Carboxypeptidase regulatory-like domain-containing protein</fullName>
    </submittedName>
</protein>
<evidence type="ECO:0000313" key="3">
    <source>
        <dbReference type="EMBL" id="QJW85223.1"/>
    </source>
</evidence>
<dbReference type="InterPro" id="IPR013783">
    <property type="entry name" value="Ig-like_fold"/>
</dbReference>
<feature type="region of interest" description="Disordered" evidence="1">
    <location>
        <begin position="340"/>
        <end position="401"/>
    </location>
</feature>
<feature type="region of interest" description="Disordered" evidence="1">
    <location>
        <begin position="165"/>
        <end position="238"/>
    </location>
</feature>
<feature type="compositionally biased region" description="Basic residues" evidence="1">
    <location>
        <begin position="197"/>
        <end position="216"/>
    </location>
</feature>
<organism evidence="3 4">
    <name type="scientific">Ramlibacter terrae</name>
    <dbReference type="NCBI Taxonomy" id="2732511"/>
    <lineage>
        <taxon>Bacteria</taxon>
        <taxon>Pseudomonadati</taxon>
        <taxon>Pseudomonadota</taxon>
        <taxon>Betaproteobacteria</taxon>
        <taxon>Burkholderiales</taxon>
        <taxon>Comamonadaceae</taxon>
        <taxon>Ramlibacter</taxon>
    </lineage>
</organism>
<feature type="compositionally biased region" description="Basic residues" evidence="1">
    <location>
        <begin position="360"/>
        <end position="383"/>
    </location>
</feature>